<evidence type="ECO:0000313" key="3">
    <source>
        <dbReference type="Proteomes" id="UP000094444"/>
    </source>
</evidence>
<evidence type="ECO:0000313" key="2">
    <source>
        <dbReference type="EMBL" id="POS77676.1"/>
    </source>
</evidence>
<feature type="signal peptide" evidence="1">
    <location>
        <begin position="1"/>
        <end position="16"/>
    </location>
</feature>
<gene>
    <name evidence="2" type="ORF">DHEL01_v203931</name>
</gene>
<protein>
    <recommendedName>
        <fullName evidence="4">Secreted protein</fullName>
    </recommendedName>
</protein>
<accession>A0A2P5I5A3</accession>
<proteinExistence type="predicted"/>
<keyword evidence="1" id="KW-0732">Signal</keyword>
<name>A0A2P5I5A3_DIAHE</name>
<organism evidence="2 3">
    <name type="scientific">Diaporthe helianthi</name>
    <dbReference type="NCBI Taxonomy" id="158607"/>
    <lineage>
        <taxon>Eukaryota</taxon>
        <taxon>Fungi</taxon>
        <taxon>Dikarya</taxon>
        <taxon>Ascomycota</taxon>
        <taxon>Pezizomycotina</taxon>
        <taxon>Sordariomycetes</taxon>
        <taxon>Sordariomycetidae</taxon>
        <taxon>Diaporthales</taxon>
        <taxon>Diaporthaceae</taxon>
        <taxon>Diaporthe</taxon>
    </lineage>
</organism>
<reference evidence="2" key="1">
    <citation type="submission" date="2017-09" db="EMBL/GenBank/DDBJ databases">
        <title>Polyketide synthases of a Diaporthe helianthi virulent isolate.</title>
        <authorList>
            <person name="Baroncelli R."/>
        </authorList>
    </citation>
    <scope>NUCLEOTIDE SEQUENCE [LARGE SCALE GENOMIC DNA]</scope>
    <source>
        <strain evidence="2">7/96</strain>
    </source>
</reference>
<keyword evidence="3" id="KW-1185">Reference proteome</keyword>
<evidence type="ECO:0000256" key="1">
    <source>
        <dbReference type="SAM" id="SignalP"/>
    </source>
</evidence>
<feature type="chain" id="PRO_5015162201" description="Secreted protein" evidence="1">
    <location>
        <begin position="17"/>
        <end position="167"/>
    </location>
</feature>
<comment type="caution">
    <text evidence="2">The sequence shown here is derived from an EMBL/GenBank/DDBJ whole genome shotgun (WGS) entry which is preliminary data.</text>
</comment>
<dbReference type="Proteomes" id="UP000094444">
    <property type="component" value="Unassembled WGS sequence"/>
</dbReference>
<sequence>MQFISILLGLVASASAIDIYFHNSGDCSGAAAVCTNASPNFCCTGNSPTLAYRGVPTNWNIDALGFSNGGCGSPKWTAQLRGSNWVCMTVNSRPNYTGSFYYFASRKRAADATCEGSVAPDTLVLADGVTKYDISDFDEAKVSDLLAIAGTGAGPEDMPEELQARRK</sequence>
<dbReference type="OrthoDB" id="5383526at2759"/>
<dbReference type="EMBL" id="MAVT02000250">
    <property type="protein sequence ID" value="POS77676.1"/>
    <property type="molecule type" value="Genomic_DNA"/>
</dbReference>
<evidence type="ECO:0008006" key="4">
    <source>
        <dbReference type="Google" id="ProtNLM"/>
    </source>
</evidence>
<dbReference type="AlphaFoldDB" id="A0A2P5I5A3"/>
<dbReference type="InParanoid" id="A0A2P5I5A3"/>